<dbReference type="Pfam" id="PF06114">
    <property type="entry name" value="Peptidase_M78"/>
    <property type="match status" value="1"/>
</dbReference>
<evidence type="ECO:0000256" key="1">
    <source>
        <dbReference type="ARBA" id="ARBA00007227"/>
    </source>
</evidence>
<dbReference type="InterPro" id="IPR052345">
    <property type="entry name" value="Rad_response_metalloprotease"/>
</dbReference>
<evidence type="ECO:0000259" key="3">
    <source>
        <dbReference type="Pfam" id="PF06114"/>
    </source>
</evidence>
<dbReference type="Gene3D" id="1.10.10.2910">
    <property type="match status" value="1"/>
</dbReference>
<dbReference type="EMBL" id="PDKN01000001">
    <property type="protein sequence ID" value="RXJ60690.1"/>
    <property type="molecule type" value="Genomic_DNA"/>
</dbReference>
<dbReference type="PANTHER" id="PTHR43236">
    <property type="entry name" value="ANTITOXIN HIGA1"/>
    <property type="match status" value="1"/>
</dbReference>
<dbReference type="InterPro" id="IPR010982">
    <property type="entry name" value="Lambda_DNA-bd_dom_sf"/>
</dbReference>
<dbReference type="Pfam" id="PF01381">
    <property type="entry name" value="HTH_3"/>
    <property type="match status" value="1"/>
</dbReference>
<accession>A0A4Q0XT63</accession>
<dbReference type="RefSeq" id="WP_128994824.1">
    <property type="nucleotide sequence ID" value="NZ_PDKN01000001.1"/>
</dbReference>
<dbReference type="GO" id="GO:0003677">
    <property type="term" value="F:DNA binding"/>
    <property type="evidence" value="ECO:0007669"/>
    <property type="project" value="InterPro"/>
</dbReference>
<reference evidence="4 5" key="1">
    <citation type="submission" date="2017-10" db="EMBL/GenBank/DDBJ databases">
        <title>Genomics of the genus Arcobacter.</title>
        <authorList>
            <person name="Perez-Cataluna A."/>
            <person name="Figueras M.J."/>
        </authorList>
    </citation>
    <scope>NUCLEOTIDE SEQUENCE [LARGE SCALE GENOMIC DNA]</scope>
    <source>
        <strain evidence="4 5">CECT 8987</strain>
    </source>
</reference>
<name>A0A4Q0XT63_9BACT</name>
<comment type="caution">
    <text evidence="4">The sequence shown here is derived from an EMBL/GenBank/DDBJ whole genome shotgun (WGS) entry which is preliminary data.</text>
</comment>
<dbReference type="InterPro" id="IPR001387">
    <property type="entry name" value="Cro/C1-type_HTH"/>
</dbReference>
<protein>
    <submittedName>
        <fullName evidence="4">Uncharacterized protein</fullName>
    </submittedName>
</protein>
<dbReference type="PANTHER" id="PTHR43236:SF2">
    <property type="entry name" value="BLL0069 PROTEIN"/>
    <property type="match status" value="1"/>
</dbReference>
<dbReference type="CDD" id="cd00093">
    <property type="entry name" value="HTH_XRE"/>
    <property type="match status" value="1"/>
</dbReference>
<evidence type="ECO:0000313" key="4">
    <source>
        <dbReference type="EMBL" id="RXJ60690.1"/>
    </source>
</evidence>
<dbReference type="SUPFAM" id="SSF47413">
    <property type="entry name" value="lambda repressor-like DNA-binding domains"/>
    <property type="match status" value="1"/>
</dbReference>
<feature type="domain" description="IrrE N-terminal-like" evidence="3">
    <location>
        <begin position="173"/>
        <end position="295"/>
    </location>
</feature>
<sequence length="387" mass="45729">MHNTIPYNPTILKWARERINYTEEDIAKKFSKSVEDIQSWEKGESSPTYLQLERLAYEIYKKPLAVFFFPAPPTHVNINKSFRTIAEYEFLELEPKFKLLIDKAFSYQLNIKDLTNNINPSTGFILNNLSFNHKDSTLDMVESLRNFLDISINEQKDWKSTTKALESWTNKLEEVGIFVFKEAFKNENYSGFCLYDDNIPIIYINNSKSKSRQIFTLFHELAHLLFNTSGIDSKNYFDYFQGPEEIIERHCNQFAGEFLIPTSSFEKDIQNLKINDNTFNNLAKNYSVSKEAILRKYLNLKLVSTKYYEEKRQQWNHEYLELKKIRKQTGGPKPYHKANTYLSNTYKDLVIQNYLNNNLSIEQASNLFNIKSKYFKPLIQYYLGKEI</sequence>
<evidence type="ECO:0000313" key="5">
    <source>
        <dbReference type="Proteomes" id="UP000290657"/>
    </source>
</evidence>
<dbReference type="OrthoDB" id="9794834at2"/>
<evidence type="ECO:0000259" key="2">
    <source>
        <dbReference type="Pfam" id="PF01381"/>
    </source>
</evidence>
<dbReference type="Proteomes" id="UP000290657">
    <property type="component" value="Unassembled WGS sequence"/>
</dbReference>
<dbReference type="InterPro" id="IPR010359">
    <property type="entry name" value="IrrE_HExxH"/>
</dbReference>
<keyword evidence="5" id="KW-1185">Reference proteome</keyword>
<comment type="similarity">
    <text evidence="1">Belongs to the short-chain fatty acyl-CoA assimilation regulator (ScfR) family.</text>
</comment>
<gene>
    <name evidence="4" type="ORF">CRV04_01370</name>
</gene>
<proteinExistence type="inferred from homology"/>
<feature type="domain" description="HTH cro/C1-type" evidence="2">
    <location>
        <begin position="12"/>
        <end position="56"/>
    </location>
</feature>
<organism evidence="4 5">
    <name type="scientific">Candidatus Marinarcus aquaticus</name>
    <dbReference type="NCBI Taxonomy" id="2044504"/>
    <lineage>
        <taxon>Bacteria</taxon>
        <taxon>Pseudomonadati</taxon>
        <taxon>Campylobacterota</taxon>
        <taxon>Epsilonproteobacteria</taxon>
        <taxon>Campylobacterales</taxon>
        <taxon>Arcobacteraceae</taxon>
        <taxon>Candidatus Marinarcus</taxon>
    </lineage>
</organism>
<dbReference type="AlphaFoldDB" id="A0A4Q0XT63"/>
<dbReference type="Gene3D" id="1.10.260.40">
    <property type="entry name" value="lambda repressor-like DNA-binding domains"/>
    <property type="match status" value="1"/>
</dbReference>